<evidence type="ECO:0000313" key="1">
    <source>
        <dbReference type="EMBL" id="KAA3483278.1"/>
    </source>
</evidence>
<evidence type="ECO:0000313" key="2">
    <source>
        <dbReference type="Proteomes" id="UP000325315"/>
    </source>
</evidence>
<dbReference type="AlphaFoldDB" id="A0A5B6WPL9"/>
<gene>
    <name evidence="1" type="primary">cdk10</name>
    <name evidence="1" type="ORF">EPI10_005464</name>
</gene>
<dbReference type="EMBL" id="SMMG02000002">
    <property type="protein sequence ID" value="KAA3483278.1"/>
    <property type="molecule type" value="Genomic_DNA"/>
</dbReference>
<name>A0A5B6WPL9_9ROSI</name>
<accession>A0A5B6WPL9</accession>
<protein>
    <submittedName>
        <fullName evidence="1">Cyclin-dependent kinase G-2</fullName>
    </submittedName>
</protein>
<dbReference type="OrthoDB" id="1732493at2759"/>
<reference evidence="2" key="1">
    <citation type="journal article" date="2019" name="Plant Biotechnol. J.">
        <title>Genome sequencing of the Australian wild diploid species Gossypium australe highlights disease resistance and delayed gland morphogenesis.</title>
        <authorList>
            <person name="Cai Y."/>
            <person name="Cai X."/>
            <person name="Wang Q."/>
            <person name="Wang P."/>
            <person name="Zhang Y."/>
            <person name="Cai C."/>
            <person name="Xu Y."/>
            <person name="Wang K."/>
            <person name="Zhou Z."/>
            <person name="Wang C."/>
            <person name="Geng S."/>
            <person name="Li B."/>
            <person name="Dong Q."/>
            <person name="Hou Y."/>
            <person name="Wang H."/>
            <person name="Ai P."/>
            <person name="Liu Z."/>
            <person name="Yi F."/>
            <person name="Sun M."/>
            <person name="An G."/>
            <person name="Cheng J."/>
            <person name="Zhang Y."/>
            <person name="Shi Q."/>
            <person name="Xie Y."/>
            <person name="Shi X."/>
            <person name="Chang Y."/>
            <person name="Huang F."/>
            <person name="Chen Y."/>
            <person name="Hong S."/>
            <person name="Mi L."/>
            <person name="Sun Q."/>
            <person name="Zhang L."/>
            <person name="Zhou B."/>
            <person name="Peng R."/>
            <person name="Zhang X."/>
            <person name="Liu F."/>
        </authorList>
    </citation>
    <scope>NUCLEOTIDE SEQUENCE [LARGE SCALE GENOMIC DNA]</scope>
    <source>
        <strain evidence="2">cv. PA1801</strain>
    </source>
</reference>
<keyword evidence="1" id="KW-0418">Kinase</keyword>
<organism evidence="1 2">
    <name type="scientific">Gossypium australe</name>
    <dbReference type="NCBI Taxonomy" id="47621"/>
    <lineage>
        <taxon>Eukaryota</taxon>
        <taxon>Viridiplantae</taxon>
        <taxon>Streptophyta</taxon>
        <taxon>Embryophyta</taxon>
        <taxon>Tracheophyta</taxon>
        <taxon>Spermatophyta</taxon>
        <taxon>Magnoliopsida</taxon>
        <taxon>eudicotyledons</taxon>
        <taxon>Gunneridae</taxon>
        <taxon>Pentapetalae</taxon>
        <taxon>rosids</taxon>
        <taxon>malvids</taxon>
        <taxon>Malvales</taxon>
        <taxon>Malvaceae</taxon>
        <taxon>Malvoideae</taxon>
        <taxon>Gossypium</taxon>
    </lineage>
</organism>
<dbReference type="Proteomes" id="UP000325315">
    <property type="component" value="Unassembled WGS sequence"/>
</dbReference>
<keyword evidence="2" id="KW-1185">Reference proteome</keyword>
<keyword evidence="1" id="KW-0808">Transferase</keyword>
<dbReference type="GO" id="GO:0016301">
    <property type="term" value="F:kinase activity"/>
    <property type="evidence" value="ECO:0007669"/>
    <property type="project" value="UniProtKB-KW"/>
</dbReference>
<sequence length="136" mass="15749">MALIEVRDLHSTKLQPLLELLIWLEIVFASSCEPDVSQRRLVWRGRSLLFIDEDIDSNHCTPKSQSKQVEEVTFVLWILCNFQLVVPSGSVEVPYKLWPYNIGYFHFNLGTRAESAKETKLKQLGRRGTKLCNIEE</sequence>
<proteinExistence type="predicted"/>
<comment type="caution">
    <text evidence="1">The sequence shown here is derived from an EMBL/GenBank/DDBJ whole genome shotgun (WGS) entry which is preliminary data.</text>
</comment>